<evidence type="ECO:0000313" key="1">
    <source>
        <dbReference type="EMBL" id="QYC74573.1"/>
    </source>
</evidence>
<reference evidence="1" key="1">
    <citation type="journal article" date="2021" name="Front. Microbiol.">
        <title>Generation of Tetracycline and Rifamycin Resistant Chlamydia Suis Recombinants.</title>
        <authorList>
            <person name="Marti H."/>
            <person name="Bommana S."/>
            <person name="Read T.D."/>
            <person name="Pesch T."/>
            <person name="Prahauser B."/>
            <person name="Dean D."/>
            <person name="Borel N."/>
        </authorList>
    </citation>
    <scope>NUCLEOTIDE SEQUENCE</scope>
    <source>
        <strain evidence="1">208.1</strain>
    </source>
</reference>
<dbReference type="AlphaFoldDB" id="A0AAQ0EMZ4"/>
<name>A0AAQ0EMZ4_9CHLA</name>
<sequence>MSRLDVLVFDSFSNKEKTSFLEEALCGENPQDFAQHSKTFLAKKNLSIARKLASYILNEQGDLEQGKIAESIQLLTKYLYPLGPHREEEGPAREHLLKMLAFLHDNQEIKSRFRRFFVPSYARVQDLIRHTLALPAGELLTVRHVCEAVLVSLFTYLRQDVGSCFATALAILIHREYPLLFIRDLEDLLSSGKISRTIGDREIAVPINLLPCIGDLFQPIRVVDLYPNPIATLATSPDIQAAFVASGIFPITGDISEEIQSVLANERVFQKIRDVHGKITAHDIIQDGLLHHYQVSPSEVQASILQEGFRNREWGSRLGASVLSASSQHVLSYLESYEQAKQGFIRDTQNVLLKSWEYTLATLADASQTTTVKHLQIALGWSSGDEYGLHDIIRNFLAEEIAATQAFAGQCEQTYQEAKAQLEYVESRMRNPINKQDSQILAMDHVRFRQELNQALQDWNAAQEKLKKILTLPDFLFSFYSRAIPVYFRSVYDAFIREFSDHYEDVPAGFRIVFTYGRSHPNTWEPIYSIEEFIHALTDFFSSTEGDLLAKHNVSGLEKETSVLLHRIAAALHEPRFQEAAMERILKAYNCPVPQGIFQNLSRITHTPWVYVSGGTVTTLVSDYFENPHPVSQLKKLPADPHELAAFFTDALKDLPSAVKEYLEDGEHALLAATPSHVFSITAGSPLFRDAWTNDWYSYTWLRDVWVSKHQAFLKHTVFDKTAIYAFITRFCTRYYLQEWTQDFVYFCDDLSLSIPELYEKSTRFFQATVREEKVVAVLQKYLVQQLVQEAPYISEQRLPEVIRDISSYLGISSRISYDRFAVLLEANIEKHSLLSSADLRRLYKGLLMAGYQRVYHEEDLSMRLIAAMRHHGLAYPAPLLFGDTNWAYRYFGFILHPGTQEMDLWEFNYLGLSGRPSEHKERWFAVPSPWVLYPNPIEYGMMPPPGYRSGLPKGFF</sequence>
<dbReference type="RefSeq" id="WP_219664468.1">
    <property type="nucleotide sequence ID" value="NZ_CP063064.1"/>
</dbReference>
<organism evidence="1 2">
    <name type="scientific">Chlamydia suis</name>
    <dbReference type="NCBI Taxonomy" id="83559"/>
    <lineage>
        <taxon>Bacteria</taxon>
        <taxon>Pseudomonadati</taxon>
        <taxon>Chlamydiota</taxon>
        <taxon>Chlamydiia</taxon>
        <taxon>Chlamydiales</taxon>
        <taxon>Chlamydiaceae</taxon>
        <taxon>Chlamydia/Chlamydophila group</taxon>
        <taxon>Chlamydia</taxon>
    </lineage>
</organism>
<dbReference type="EMBL" id="CP063185">
    <property type="protein sequence ID" value="QYC74573.1"/>
    <property type="molecule type" value="Genomic_DNA"/>
</dbReference>
<proteinExistence type="predicted"/>
<gene>
    <name evidence="1" type="ORF">INQ84_00975</name>
</gene>
<dbReference type="Proteomes" id="UP000825134">
    <property type="component" value="Chromosome"/>
</dbReference>
<accession>A0AAQ0EMZ4</accession>
<evidence type="ECO:0000313" key="2">
    <source>
        <dbReference type="Proteomes" id="UP000825134"/>
    </source>
</evidence>
<protein>
    <submittedName>
        <fullName evidence="1">Uncharacterized protein</fullName>
    </submittedName>
</protein>